<dbReference type="HOGENOM" id="CLU_930867_0_0_1"/>
<organism evidence="2 3">
    <name type="scientific">Laccaria amethystina LaAM-08-1</name>
    <dbReference type="NCBI Taxonomy" id="1095629"/>
    <lineage>
        <taxon>Eukaryota</taxon>
        <taxon>Fungi</taxon>
        <taxon>Dikarya</taxon>
        <taxon>Basidiomycota</taxon>
        <taxon>Agaricomycotina</taxon>
        <taxon>Agaricomycetes</taxon>
        <taxon>Agaricomycetidae</taxon>
        <taxon>Agaricales</taxon>
        <taxon>Agaricineae</taxon>
        <taxon>Hydnangiaceae</taxon>
        <taxon>Laccaria</taxon>
    </lineage>
</organism>
<feature type="compositionally biased region" description="Polar residues" evidence="1">
    <location>
        <begin position="126"/>
        <end position="147"/>
    </location>
</feature>
<protein>
    <submittedName>
        <fullName evidence="2">Uncharacterized protein</fullName>
    </submittedName>
</protein>
<feature type="region of interest" description="Disordered" evidence="1">
    <location>
        <begin position="22"/>
        <end position="49"/>
    </location>
</feature>
<accession>A0A0C9WMV3</accession>
<keyword evidence="3" id="KW-1185">Reference proteome</keyword>
<reference evidence="2 3" key="1">
    <citation type="submission" date="2014-04" db="EMBL/GenBank/DDBJ databases">
        <authorList>
            <consortium name="DOE Joint Genome Institute"/>
            <person name="Kuo A."/>
            <person name="Kohler A."/>
            <person name="Nagy L.G."/>
            <person name="Floudas D."/>
            <person name="Copeland A."/>
            <person name="Barry K.W."/>
            <person name="Cichocki N."/>
            <person name="Veneault-Fourrey C."/>
            <person name="LaButti K."/>
            <person name="Lindquist E.A."/>
            <person name="Lipzen A."/>
            <person name="Lundell T."/>
            <person name="Morin E."/>
            <person name="Murat C."/>
            <person name="Sun H."/>
            <person name="Tunlid A."/>
            <person name="Henrissat B."/>
            <person name="Grigoriev I.V."/>
            <person name="Hibbett D.S."/>
            <person name="Martin F."/>
            <person name="Nordberg H.P."/>
            <person name="Cantor M.N."/>
            <person name="Hua S.X."/>
        </authorList>
    </citation>
    <scope>NUCLEOTIDE SEQUENCE [LARGE SCALE GENOMIC DNA]</scope>
    <source>
        <strain evidence="2 3">LaAM-08-1</strain>
    </source>
</reference>
<reference evidence="3" key="2">
    <citation type="submission" date="2015-01" db="EMBL/GenBank/DDBJ databases">
        <title>Evolutionary Origins and Diversification of the Mycorrhizal Mutualists.</title>
        <authorList>
            <consortium name="DOE Joint Genome Institute"/>
            <consortium name="Mycorrhizal Genomics Consortium"/>
            <person name="Kohler A."/>
            <person name="Kuo A."/>
            <person name="Nagy L.G."/>
            <person name="Floudas D."/>
            <person name="Copeland A."/>
            <person name="Barry K.W."/>
            <person name="Cichocki N."/>
            <person name="Veneault-Fourrey C."/>
            <person name="LaButti K."/>
            <person name="Lindquist E.A."/>
            <person name="Lipzen A."/>
            <person name="Lundell T."/>
            <person name="Morin E."/>
            <person name="Murat C."/>
            <person name="Riley R."/>
            <person name="Ohm R."/>
            <person name="Sun H."/>
            <person name="Tunlid A."/>
            <person name="Henrissat B."/>
            <person name="Grigoriev I.V."/>
            <person name="Hibbett D.S."/>
            <person name="Martin F."/>
        </authorList>
    </citation>
    <scope>NUCLEOTIDE SEQUENCE [LARGE SCALE GENOMIC DNA]</scope>
    <source>
        <strain evidence="3">LaAM-08-1</strain>
    </source>
</reference>
<sequence>MNDRQCPGEQYDSPSLLLFSHKKQRPRRCRQRGKNEDEPPAKTYCHHPPWLTNDGKHLRTETGDDEPRCHVAVGDVATKRRAMTKTRHSSSFCNLGHQAGAGYIWEWWSFVGLRKITDSTTLPSLQDVNRQISPPSPTQIKHTPATTSPRPHPPLSLSISPPILLVFPQATTILKANIYRFGASSSTPPFLRDVEWTVNDGEAWAVVSSLRGGSGKSVSFETLLGNNRILPSPLSPGLYPFLNELDPFDGRQLGLFALRNTGTRGAGGGFHDYTARYGTVLEEDGRTLRESLSFSDGEE</sequence>
<gene>
    <name evidence="2" type="ORF">K443DRAFT_14390</name>
</gene>
<evidence type="ECO:0000313" key="2">
    <source>
        <dbReference type="EMBL" id="KIJ91435.1"/>
    </source>
</evidence>
<proteinExistence type="predicted"/>
<dbReference type="Proteomes" id="UP000054477">
    <property type="component" value="Unassembled WGS sequence"/>
</dbReference>
<dbReference type="OrthoDB" id="10255969at2759"/>
<feature type="compositionally biased region" description="Basic residues" evidence="1">
    <location>
        <begin position="22"/>
        <end position="32"/>
    </location>
</feature>
<evidence type="ECO:0000256" key="1">
    <source>
        <dbReference type="SAM" id="MobiDB-lite"/>
    </source>
</evidence>
<evidence type="ECO:0000313" key="3">
    <source>
        <dbReference type="Proteomes" id="UP000054477"/>
    </source>
</evidence>
<dbReference type="EMBL" id="KN839007">
    <property type="protein sequence ID" value="KIJ91435.1"/>
    <property type="molecule type" value="Genomic_DNA"/>
</dbReference>
<feature type="region of interest" description="Disordered" evidence="1">
    <location>
        <begin position="126"/>
        <end position="154"/>
    </location>
</feature>
<name>A0A0C9WMV3_9AGAR</name>
<dbReference type="AlphaFoldDB" id="A0A0C9WMV3"/>